<protein>
    <submittedName>
        <fullName evidence="1">Uncharacterized protein</fullName>
    </submittedName>
</protein>
<dbReference type="OrthoDB" id="9897842at2"/>
<evidence type="ECO:0000313" key="1">
    <source>
        <dbReference type="EMBL" id="EMJ96330.1"/>
    </source>
</evidence>
<sequence length="197" mass="22165">MNDSDDSIILEFSSKLGSFEENCKQVLRITTLWPEAKAQTARDFDFDAAYKKFSAWLIELASSNDTENTGFISDRSLYFDIGDGDIMACSCPEWSEDDADWSMDIRSQSSMDNSSIVQAMRSLAAIDNNLRESDIFACLVLIAFCHHFGCDNFSEASKYLLSQGRDRVYFCIGVHSSSLFTIGLLDKNGYETMNVNH</sequence>
<dbReference type="EMBL" id="ANIK01000026">
    <property type="protein sequence ID" value="EMJ96330.1"/>
    <property type="molecule type" value="Genomic_DNA"/>
</dbReference>
<reference evidence="1 2" key="1">
    <citation type="submission" date="2013-01" db="EMBL/GenBank/DDBJ databases">
        <authorList>
            <person name="Harkins D.M."/>
            <person name="Durkin A.S."/>
            <person name="Brinkac L.M."/>
            <person name="Haft D.H."/>
            <person name="Selengut J.D."/>
            <person name="Sanka R."/>
            <person name="DePew J."/>
            <person name="Purushe J."/>
            <person name="Galloway R.L."/>
            <person name="Vinetz J.M."/>
            <person name="Sutton G.G."/>
            <person name="Nierman W.C."/>
            <person name="Fouts D.E."/>
        </authorList>
    </citation>
    <scope>NUCLEOTIDE SEQUENCE [LARGE SCALE GENOMIC DNA]</scope>
    <source>
        <strain evidence="1 2">79601</strain>
    </source>
</reference>
<organism evidence="1 2">
    <name type="scientific">Leptospira alstonii serovar Sichuan str. 79601</name>
    <dbReference type="NCBI Taxonomy" id="1218565"/>
    <lineage>
        <taxon>Bacteria</taxon>
        <taxon>Pseudomonadati</taxon>
        <taxon>Spirochaetota</taxon>
        <taxon>Spirochaetia</taxon>
        <taxon>Leptospirales</taxon>
        <taxon>Leptospiraceae</taxon>
        <taxon>Leptospira</taxon>
    </lineage>
</organism>
<name>M6DCN3_9LEPT</name>
<gene>
    <name evidence="1" type="ORF">LEP1GSC194_3264</name>
</gene>
<dbReference type="AlphaFoldDB" id="M6DCN3"/>
<dbReference type="RefSeq" id="WP_020772648.1">
    <property type="nucleotide sequence ID" value="NZ_ANIK01000026.1"/>
</dbReference>
<proteinExistence type="predicted"/>
<dbReference type="Proteomes" id="UP000011988">
    <property type="component" value="Unassembled WGS sequence"/>
</dbReference>
<dbReference type="PATRIC" id="fig|1218565.3.peg.1215"/>
<accession>M6DCN3</accession>
<comment type="caution">
    <text evidence="1">The sequence shown here is derived from an EMBL/GenBank/DDBJ whole genome shotgun (WGS) entry which is preliminary data.</text>
</comment>
<evidence type="ECO:0000313" key="2">
    <source>
        <dbReference type="Proteomes" id="UP000011988"/>
    </source>
</evidence>